<feature type="transmembrane region" description="Helical" evidence="6">
    <location>
        <begin position="96"/>
        <end position="116"/>
    </location>
</feature>
<name>A0A8H6W0C0_MYCCL</name>
<evidence type="ECO:0000256" key="4">
    <source>
        <dbReference type="ARBA" id="ARBA00023136"/>
    </source>
</evidence>
<evidence type="ECO:0000256" key="5">
    <source>
        <dbReference type="SAM" id="MobiDB-lite"/>
    </source>
</evidence>
<reference evidence="7" key="1">
    <citation type="submission" date="2020-05" db="EMBL/GenBank/DDBJ databases">
        <title>Mycena genomes resolve the evolution of fungal bioluminescence.</title>
        <authorList>
            <person name="Tsai I.J."/>
        </authorList>
    </citation>
    <scope>NUCLEOTIDE SEQUENCE</scope>
    <source>
        <strain evidence="7">110903Hualien_Pintung</strain>
    </source>
</reference>
<evidence type="ECO:0000256" key="2">
    <source>
        <dbReference type="ARBA" id="ARBA00022692"/>
    </source>
</evidence>
<feature type="transmembrane region" description="Helical" evidence="6">
    <location>
        <begin position="33"/>
        <end position="53"/>
    </location>
</feature>
<dbReference type="EMBL" id="JACAZE010000013">
    <property type="protein sequence ID" value="KAF7300317.1"/>
    <property type="molecule type" value="Genomic_DNA"/>
</dbReference>
<evidence type="ECO:0008006" key="9">
    <source>
        <dbReference type="Google" id="ProtNLM"/>
    </source>
</evidence>
<sequence>MSNVPALLSAYAVVEMRPPAEYAPYSPYGYYPTQYVCALFVALFALSTVLHVGQAVRYRLWWLLPTACVAGLLEVLGWAARLWNAQNPFQFQEYEMQLVCTILGPTPLAAANFVILEHIIRRLGPEYSRLSPGQYTAVFLLGDVVSLIVQAIGGAAAAAAVNMRKNPAEGGRIMLGGIAFQMAIITIYVLCAGEFVLRYLRDWPVRRLASADSTARSGGGRMTPRMKILLYAMMFNTTCLFIRAVYRVIELSNGWTGRIIRTEVYFNVLDGAMITLAMFTLNFAHPGFLLGKDSDEVPPVRRDSETVTAGTVEEAKERWSE</sequence>
<keyword evidence="8" id="KW-1185">Reference proteome</keyword>
<dbReference type="PANTHER" id="PTHR31465">
    <property type="entry name" value="PROTEIN RTA1-RELATED"/>
    <property type="match status" value="1"/>
</dbReference>
<dbReference type="OrthoDB" id="3358017at2759"/>
<dbReference type="GO" id="GO:0005886">
    <property type="term" value="C:plasma membrane"/>
    <property type="evidence" value="ECO:0007669"/>
    <property type="project" value="TreeGrafter"/>
</dbReference>
<dbReference type="GO" id="GO:0000324">
    <property type="term" value="C:fungal-type vacuole"/>
    <property type="evidence" value="ECO:0007669"/>
    <property type="project" value="TreeGrafter"/>
</dbReference>
<feature type="transmembrane region" description="Helical" evidence="6">
    <location>
        <begin position="173"/>
        <end position="197"/>
    </location>
</feature>
<feature type="transmembrane region" description="Helical" evidence="6">
    <location>
        <begin position="264"/>
        <end position="284"/>
    </location>
</feature>
<dbReference type="Pfam" id="PF04479">
    <property type="entry name" value="RTA1"/>
    <property type="match status" value="1"/>
</dbReference>
<gene>
    <name evidence="7" type="ORF">HMN09_00915000</name>
</gene>
<protein>
    <recommendedName>
        <fullName evidence="9">RTA1-domain-containing protein</fullName>
    </recommendedName>
</protein>
<organism evidence="7 8">
    <name type="scientific">Mycena chlorophos</name>
    <name type="common">Agaric fungus</name>
    <name type="synonym">Agaricus chlorophos</name>
    <dbReference type="NCBI Taxonomy" id="658473"/>
    <lineage>
        <taxon>Eukaryota</taxon>
        <taxon>Fungi</taxon>
        <taxon>Dikarya</taxon>
        <taxon>Basidiomycota</taxon>
        <taxon>Agaricomycotina</taxon>
        <taxon>Agaricomycetes</taxon>
        <taxon>Agaricomycetidae</taxon>
        <taxon>Agaricales</taxon>
        <taxon>Marasmiineae</taxon>
        <taxon>Mycenaceae</taxon>
        <taxon>Mycena</taxon>
    </lineage>
</organism>
<keyword evidence="3 6" id="KW-1133">Transmembrane helix</keyword>
<evidence type="ECO:0000313" key="8">
    <source>
        <dbReference type="Proteomes" id="UP000613580"/>
    </source>
</evidence>
<keyword evidence="2 6" id="KW-0812">Transmembrane</keyword>
<evidence type="ECO:0000256" key="6">
    <source>
        <dbReference type="SAM" id="Phobius"/>
    </source>
</evidence>
<feature type="transmembrane region" description="Helical" evidence="6">
    <location>
        <begin position="60"/>
        <end position="84"/>
    </location>
</feature>
<comment type="subcellular location">
    <subcellularLocation>
        <location evidence="1">Membrane</location>
        <topology evidence="1">Multi-pass membrane protein</topology>
    </subcellularLocation>
</comment>
<comment type="caution">
    <text evidence="7">The sequence shown here is derived from an EMBL/GenBank/DDBJ whole genome shotgun (WGS) entry which is preliminary data.</text>
</comment>
<evidence type="ECO:0000256" key="1">
    <source>
        <dbReference type="ARBA" id="ARBA00004141"/>
    </source>
</evidence>
<keyword evidence="4 6" id="KW-0472">Membrane</keyword>
<evidence type="ECO:0000313" key="7">
    <source>
        <dbReference type="EMBL" id="KAF7300317.1"/>
    </source>
</evidence>
<dbReference type="PANTHER" id="PTHR31465:SF9">
    <property type="entry name" value="SPHINGOID LONG-CHAIN BASE TRANSPORTER RSB1"/>
    <property type="match status" value="1"/>
</dbReference>
<feature type="region of interest" description="Disordered" evidence="5">
    <location>
        <begin position="300"/>
        <end position="321"/>
    </location>
</feature>
<proteinExistence type="predicted"/>
<feature type="transmembrane region" description="Helical" evidence="6">
    <location>
        <begin position="228"/>
        <end position="249"/>
    </location>
</feature>
<evidence type="ECO:0000256" key="3">
    <source>
        <dbReference type="ARBA" id="ARBA00022989"/>
    </source>
</evidence>
<accession>A0A8H6W0C0</accession>
<feature type="transmembrane region" description="Helical" evidence="6">
    <location>
        <begin position="137"/>
        <end position="161"/>
    </location>
</feature>
<dbReference type="AlphaFoldDB" id="A0A8H6W0C0"/>
<dbReference type="Proteomes" id="UP000613580">
    <property type="component" value="Unassembled WGS sequence"/>
</dbReference>
<dbReference type="InterPro" id="IPR007568">
    <property type="entry name" value="RTA1"/>
</dbReference>